<keyword evidence="2" id="KW-1185">Reference proteome</keyword>
<organism evidence="1 2">
    <name type="scientific">Devosia lucknowensis</name>
    <dbReference type="NCBI Taxonomy" id="1096929"/>
    <lineage>
        <taxon>Bacteria</taxon>
        <taxon>Pseudomonadati</taxon>
        <taxon>Pseudomonadota</taxon>
        <taxon>Alphaproteobacteria</taxon>
        <taxon>Hyphomicrobiales</taxon>
        <taxon>Devosiaceae</taxon>
        <taxon>Devosia</taxon>
    </lineage>
</organism>
<name>A0A1Y6EZA8_9HYPH</name>
<evidence type="ECO:0000313" key="1">
    <source>
        <dbReference type="EMBL" id="SMQ65842.1"/>
    </source>
</evidence>
<proteinExistence type="predicted"/>
<dbReference type="EMBL" id="FXWK01000001">
    <property type="protein sequence ID" value="SMQ65842.1"/>
    <property type="molecule type" value="Genomic_DNA"/>
</dbReference>
<evidence type="ECO:0000313" key="2">
    <source>
        <dbReference type="Proteomes" id="UP000194474"/>
    </source>
</evidence>
<dbReference type="AlphaFoldDB" id="A0A1Y6EZA8"/>
<sequence length="230" mass="25178">MKSYTANTVAALAARRLMKRDFLWIEARDRETGDPVSVGFWSDLANVSALVVDPETGDPVSRDFYGSGSLISISDIPAIVGVSVENVTVTMSQLHDQVEEALRLYDCKQARIEIHTGLLDPDSRKLVDPAEPVFVGFIDRVEIRTPAEGGEGAAVLTCASGTQELLRNNPATRSHEDQQVRAPGDTFFIDAAVCPDWDHYWGAVGENKVQTVQQPQRQGLFGWGGFLGIF</sequence>
<accession>A0A1Y6EZA8</accession>
<dbReference type="RefSeq" id="WP_244557443.1">
    <property type="nucleotide sequence ID" value="NZ_FXWK01000001.1"/>
</dbReference>
<protein>
    <submittedName>
        <fullName evidence="1">Uncharacterized protein</fullName>
    </submittedName>
</protein>
<reference evidence="2" key="1">
    <citation type="submission" date="2017-04" db="EMBL/GenBank/DDBJ databases">
        <authorList>
            <person name="Varghese N."/>
            <person name="Submissions S."/>
        </authorList>
    </citation>
    <scope>NUCLEOTIDE SEQUENCE [LARGE SCALE GENOMIC DNA]</scope>
</reference>
<dbReference type="Proteomes" id="UP000194474">
    <property type="component" value="Unassembled WGS sequence"/>
</dbReference>
<gene>
    <name evidence="1" type="ORF">SAMN06295905_1330</name>
</gene>